<dbReference type="Proteomes" id="UP000225314">
    <property type="component" value="Segment"/>
</dbReference>
<proteinExistence type="predicted"/>
<sequence length="187" mass="22702">MDDFADLNPPHREPASRRHRDRSRPRRTPRTRGIRRPANRLDSLARAAHRRQHHVGPAVDRRAGPTLLPVRRTDYGPLPRWRVLRRPRLAQLELDASRARLPRRRTRRVRLRRARTHRHTSSRCHRARRRTGQRHRRNEYRDRQGSIRDARRQRHDCDGLVAREGAAHFRIWRDRKKWSWDGRRLGH</sequence>
<evidence type="ECO:0000313" key="3">
    <source>
        <dbReference type="Proteomes" id="UP000225314"/>
    </source>
</evidence>
<feature type="region of interest" description="Disordered" evidence="1">
    <location>
        <begin position="1"/>
        <end position="41"/>
    </location>
</feature>
<feature type="region of interest" description="Disordered" evidence="1">
    <location>
        <begin position="110"/>
        <end position="151"/>
    </location>
</feature>
<feature type="compositionally biased region" description="Basic residues" evidence="1">
    <location>
        <begin position="17"/>
        <end position="38"/>
    </location>
</feature>
<dbReference type="EMBL" id="KP966108">
    <property type="protein sequence ID" value="AKA61141.1"/>
    <property type="molecule type" value="Genomic_DNA"/>
</dbReference>
<evidence type="ECO:0000256" key="1">
    <source>
        <dbReference type="SAM" id="MobiDB-lite"/>
    </source>
</evidence>
<feature type="compositionally biased region" description="Basic residues" evidence="1">
    <location>
        <begin position="110"/>
        <end position="138"/>
    </location>
</feature>
<organism evidence="2 3">
    <name type="scientific">Burkholderia phage AP3</name>
    <dbReference type="NCBI Taxonomy" id="1636201"/>
    <lineage>
        <taxon>Viruses</taxon>
        <taxon>Duplodnaviria</taxon>
        <taxon>Heunggongvirae</taxon>
        <taxon>Uroviricota</taxon>
        <taxon>Caudoviricetes</taxon>
        <taxon>Peduoviridae</taxon>
        <taxon>Aptresvirus</taxon>
        <taxon>Aptresvirus AP3</taxon>
    </lineage>
</organism>
<gene>
    <name evidence="2" type="ORF">vB_BceM_AP3_0020</name>
</gene>
<name>A0A1S5NNH2_9CAUD</name>
<protein>
    <submittedName>
        <fullName evidence="2">Uncharacterized protein</fullName>
    </submittedName>
</protein>
<accession>A0A1S5NNH2</accession>
<keyword evidence="3" id="KW-1185">Reference proteome</keyword>
<reference evidence="2 3" key="1">
    <citation type="journal article" date="2017" name="Appl. Microbiol. Biotechnol.">
        <title>The temperate Burkholderia phage AP3 of the Peduovirinae shows efficient antimicrobial activity against B. cenocepacia of the IIIA lineage.</title>
        <authorList>
            <person name="Roszniowski B."/>
            <person name="Latka A."/>
            <person name="Maciejewska B."/>
            <person name="Vandenheuvel D."/>
            <person name="Olszak T."/>
            <person name="Briers Y."/>
            <person name="Holt G.S."/>
            <person name="Valvano M.A."/>
            <person name="Lavigne R."/>
            <person name="Smith D.L."/>
            <person name="Drulis-Kawa Z."/>
        </authorList>
    </citation>
    <scope>NUCLEOTIDE SEQUENCE [LARGE SCALE GENOMIC DNA]</scope>
</reference>
<feature type="compositionally biased region" description="Basic and acidic residues" evidence="1">
    <location>
        <begin position="139"/>
        <end position="151"/>
    </location>
</feature>
<evidence type="ECO:0000313" key="2">
    <source>
        <dbReference type="EMBL" id="AKA61141.1"/>
    </source>
</evidence>